<dbReference type="Proteomes" id="UP000467841">
    <property type="component" value="Unassembled WGS sequence"/>
</dbReference>
<dbReference type="EMBL" id="CACVBM020001496">
    <property type="protein sequence ID" value="CAA7052326.1"/>
    <property type="molecule type" value="Genomic_DNA"/>
</dbReference>
<evidence type="ECO:0000313" key="3">
    <source>
        <dbReference type="EMBL" id="CAA7060197.1"/>
    </source>
</evidence>
<organism evidence="2 4">
    <name type="scientific">Microthlaspi erraticum</name>
    <dbReference type="NCBI Taxonomy" id="1685480"/>
    <lineage>
        <taxon>Eukaryota</taxon>
        <taxon>Viridiplantae</taxon>
        <taxon>Streptophyta</taxon>
        <taxon>Embryophyta</taxon>
        <taxon>Tracheophyta</taxon>
        <taxon>Spermatophyta</taxon>
        <taxon>Magnoliopsida</taxon>
        <taxon>eudicotyledons</taxon>
        <taxon>Gunneridae</taxon>
        <taxon>Pentapetalae</taxon>
        <taxon>rosids</taxon>
        <taxon>malvids</taxon>
        <taxon>Brassicales</taxon>
        <taxon>Brassicaceae</taxon>
        <taxon>Coluteocarpeae</taxon>
        <taxon>Microthlaspi</taxon>
    </lineage>
</organism>
<keyword evidence="4" id="KW-1185">Reference proteome</keyword>
<evidence type="ECO:0000256" key="1">
    <source>
        <dbReference type="SAM" id="Phobius"/>
    </source>
</evidence>
<keyword evidence="1" id="KW-0472">Membrane</keyword>
<feature type="transmembrane region" description="Helical" evidence="1">
    <location>
        <begin position="54"/>
        <end position="80"/>
    </location>
</feature>
<protein>
    <submittedName>
        <fullName evidence="2">Uncharacterized protein</fullName>
    </submittedName>
</protein>
<sequence>MGDNGSEWMKKNDDEDIVYQEVLAKRRTALRRKTRELRLSSGSSQREHHRDPEVLVAFFIFDSSHVPFYVLASPFLLFVLCRSHSLRLITVEKERVRLWNERMIGKELDGMSFHELMVFKIEIQNGLFKVMEEKLRPSHSN</sequence>
<dbReference type="OrthoDB" id="1110719at2759"/>
<gene>
    <name evidence="2" type="ORF">MERR_LOCUS39561</name>
    <name evidence="3" type="ORF">MERR_LOCUS47433</name>
</gene>
<keyword evidence="1" id="KW-1133">Transmembrane helix</keyword>
<proteinExistence type="predicted"/>
<name>A0A6D2KJA6_9BRAS</name>
<dbReference type="EMBL" id="CACVBM020001826">
    <property type="protein sequence ID" value="CAA7060197.1"/>
    <property type="molecule type" value="Genomic_DNA"/>
</dbReference>
<accession>A0A6D2KJA6</accession>
<evidence type="ECO:0000313" key="4">
    <source>
        <dbReference type="Proteomes" id="UP000467841"/>
    </source>
</evidence>
<dbReference type="AlphaFoldDB" id="A0A6D2KJA6"/>
<reference evidence="2 4" key="1">
    <citation type="submission" date="2020-01" db="EMBL/GenBank/DDBJ databases">
        <authorList>
            <person name="Mishra B."/>
        </authorList>
    </citation>
    <scope>NUCLEOTIDE SEQUENCE [LARGE SCALE GENOMIC DNA]</scope>
</reference>
<evidence type="ECO:0000313" key="2">
    <source>
        <dbReference type="EMBL" id="CAA7052326.1"/>
    </source>
</evidence>
<keyword evidence="1" id="KW-0812">Transmembrane</keyword>